<evidence type="ECO:0000313" key="15">
    <source>
        <dbReference type="EMBL" id="MBB6453859.1"/>
    </source>
</evidence>
<sequence length="525" mass="57909">MKKTDVIIIGSGIAALQLATHIDKDKNVIILTKSHLTESNSYKAQGGIACAIGKGDHFIKHLNDTLEAGRHLQDVEAVAMLTKAAPSILQSMIKEGCPFDKDSDGKVLLGREGAHHENRIVHGGGDQTGKIMIDHLTKKLSHNISVMENFFVFQLLIDKQSNTCFGIKGKYENNKTETIHADHIVLATGGAGQVYSFTSNALTATGDGIALAYQAGAALTDMEFVQFHPTLLYVNGVTKGLISEAVRGEGAKLLLEDGTKIMEGIHPLEDLAPRHIVSQTIFENLQNGKQVYLDISMIVDFEKRFPSISELCLSNGVSIEKGKIPVAPGSHFLMGGIKTDKNGCTNINRLYAIGEVACAGVHGANRLASNSLLEGLVFGRNLASFINRSENLVQQYEERSTPSLSSKTLLPSLRELQTRMMKNTGIVRSEESLKQQLEWLEKYKANTLLTKNLEHYSIKMVTKIFMLTTAWLITSAALQRKESRGGHYRSDFPLELEEWDQTHIVLDQNSRKEEYDEQIKAYATT</sequence>
<evidence type="ECO:0000256" key="9">
    <source>
        <dbReference type="ARBA" id="ARBA00023002"/>
    </source>
</evidence>
<comment type="caution">
    <text evidence="15">The sequence shown here is derived from an EMBL/GenBank/DDBJ whole genome shotgun (WGS) entry which is preliminary data.</text>
</comment>
<evidence type="ECO:0000256" key="8">
    <source>
        <dbReference type="ARBA" id="ARBA00022827"/>
    </source>
</evidence>
<organism evidence="15 16">
    <name type="scientific">Salirhabdus euzebyi</name>
    <dbReference type="NCBI Taxonomy" id="394506"/>
    <lineage>
        <taxon>Bacteria</taxon>
        <taxon>Bacillati</taxon>
        <taxon>Bacillota</taxon>
        <taxon>Bacilli</taxon>
        <taxon>Bacillales</taxon>
        <taxon>Bacillaceae</taxon>
        <taxon>Salirhabdus</taxon>
    </lineage>
</organism>
<dbReference type="SUPFAM" id="SSF46977">
    <property type="entry name" value="Succinate dehydrogenase/fumarate reductase flavoprotein C-terminal domain"/>
    <property type="match status" value="1"/>
</dbReference>
<dbReference type="InterPro" id="IPR005288">
    <property type="entry name" value="NadB"/>
</dbReference>
<dbReference type="EMBL" id="JACHGH010000006">
    <property type="protein sequence ID" value="MBB6453859.1"/>
    <property type="molecule type" value="Genomic_DNA"/>
</dbReference>
<proteinExistence type="inferred from homology"/>
<dbReference type="GO" id="GO:0034628">
    <property type="term" value="P:'de novo' NAD+ biosynthetic process from L-aspartate"/>
    <property type="evidence" value="ECO:0007669"/>
    <property type="project" value="TreeGrafter"/>
</dbReference>
<feature type="domain" description="FAD-dependent oxidoreductase 2 FAD-binding" evidence="13">
    <location>
        <begin position="5"/>
        <end position="372"/>
    </location>
</feature>
<keyword evidence="16" id="KW-1185">Reference proteome</keyword>
<feature type="domain" description="Fumarate reductase/succinate dehydrogenase flavoprotein-like C-terminal" evidence="14">
    <location>
        <begin position="414"/>
        <end position="506"/>
    </location>
</feature>
<dbReference type="InterPro" id="IPR036188">
    <property type="entry name" value="FAD/NAD-bd_sf"/>
</dbReference>
<dbReference type="EC" id="1.4.3.16" evidence="4 11"/>
<dbReference type="SUPFAM" id="SSF56425">
    <property type="entry name" value="Succinate dehydrogenase/fumarate reductase flavoprotein, catalytic domain"/>
    <property type="match status" value="1"/>
</dbReference>
<dbReference type="PANTHER" id="PTHR42716">
    <property type="entry name" value="L-ASPARTATE OXIDASE"/>
    <property type="match status" value="1"/>
</dbReference>
<keyword evidence="6 12" id="KW-0285">Flavoprotein</keyword>
<comment type="pathway">
    <text evidence="2 12">Cofactor biosynthesis; NAD(+) biosynthesis; iminoaspartate from L-aspartate (oxidase route): step 1/1.</text>
</comment>
<dbReference type="AlphaFoldDB" id="A0A841Q5W3"/>
<evidence type="ECO:0000256" key="3">
    <source>
        <dbReference type="ARBA" id="ARBA00008562"/>
    </source>
</evidence>
<gene>
    <name evidence="15" type="ORF">HNQ94_002310</name>
</gene>
<dbReference type="FunFam" id="3.90.700.10:FF:000002">
    <property type="entry name" value="L-aspartate oxidase"/>
    <property type="match status" value="1"/>
</dbReference>
<dbReference type="GO" id="GO:0008734">
    <property type="term" value="F:L-aspartate oxidase activity"/>
    <property type="evidence" value="ECO:0007669"/>
    <property type="project" value="UniProtKB-UniRule"/>
</dbReference>
<keyword evidence="8 12" id="KW-0274">FAD</keyword>
<evidence type="ECO:0000256" key="5">
    <source>
        <dbReference type="ARBA" id="ARBA00021901"/>
    </source>
</evidence>
<comment type="subcellular location">
    <subcellularLocation>
        <location evidence="12">Cytoplasm</location>
    </subcellularLocation>
</comment>
<dbReference type="Gene3D" id="3.50.50.60">
    <property type="entry name" value="FAD/NAD(P)-binding domain"/>
    <property type="match status" value="1"/>
</dbReference>
<dbReference type="InterPro" id="IPR015939">
    <property type="entry name" value="Fum_Rdtase/Succ_DH_flav-like_C"/>
</dbReference>
<evidence type="ECO:0000256" key="11">
    <source>
        <dbReference type="NCBIfam" id="TIGR00551"/>
    </source>
</evidence>
<evidence type="ECO:0000256" key="10">
    <source>
        <dbReference type="ARBA" id="ARBA00048305"/>
    </source>
</evidence>
<dbReference type="RefSeq" id="WP_174496598.1">
    <property type="nucleotide sequence ID" value="NZ_CADDWK010000008.1"/>
</dbReference>
<dbReference type="Pfam" id="PF00890">
    <property type="entry name" value="FAD_binding_2"/>
    <property type="match status" value="1"/>
</dbReference>
<evidence type="ECO:0000256" key="12">
    <source>
        <dbReference type="RuleBase" id="RU362049"/>
    </source>
</evidence>
<dbReference type="NCBIfam" id="NF005978">
    <property type="entry name" value="PRK08071.1"/>
    <property type="match status" value="1"/>
</dbReference>
<comment type="cofactor">
    <cofactor evidence="1 12">
        <name>FAD</name>
        <dbReference type="ChEBI" id="CHEBI:57692"/>
    </cofactor>
</comment>
<evidence type="ECO:0000256" key="4">
    <source>
        <dbReference type="ARBA" id="ARBA00012173"/>
    </source>
</evidence>
<dbReference type="GO" id="GO:0005737">
    <property type="term" value="C:cytoplasm"/>
    <property type="evidence" value="ECO:0007669"/>
    <property type="project" value="UniProtKB-SubCell"/>
</dbReference>
<dbReference type="Pfam" id="PF02910">
    <property type="entry name" value="Succ_DH_flav_C"/>
    <property type="match status" value="1"/>
</dbReference>
<evidence type="ECO:0000256" key="1">
    <source>
        <dbReference type="ARBA" id="ARBA00001974"/>
    </source>
</evidence>
<keyword evidence="7 12" id="KW-0662">Pyridine nucleotide biosynthesis</keyword>
<evidence type="ECO:0000259" key="14">
    <source>
        <dbReference type="Pfam" id="PF02910"/>
    </source>
</evidence>
<evidence type="ECO:0000313" key="16">
    <source>
        <dbReference type="Proteomes" id="UP000581688"/>
    </source>
</evidence>
<evidence type="ECO:0000256" key="6">
    <source>
        <dbReference type="ARBA" id="ARBA00022630"/>
    </source>
</evidence>
<comment type="similarity">
    <text evidence="3 12">Belongs to the FAD-dependent oxidoreductase 2 family. NadB subfamily.</text>
</comment>
<comment type="catalytic activity">
    <reaction evidence="10">
        <text>L-aspartate + O2 = iminosuccinate + H2O2</text>
        <dbReference type="Rhea" id="RHEA:25876"/>
        <dbReference type="ChEBI" id="CHEBI:15379"/>
        <dbReference type="ChEBI" id="CHEBI:16240"/>
        <dbReference type="ChEBI" id="CHEBI:29991"/>
        <dbReference type="ChEBI" id="CHEBI:77875"/>
        <dbReference type="EC" id="1.4.3.16"/>
    </reaction>
    <physiologicalReaction direction="left-to-right" evidence="10">
        <dbReference type="Rhea" id="RHEA:25877"/>
    </physiologicalReaction>
</comment>
<dbReference type="Gene3D" id="1.20.58.100">
    <property type="entry name" value="Fumarate reductase/succinate dehydrogenase flavoprotein-like, C-terminal domain"/>
    <property type="match status" value="1"/>
</dbReference>
<dbReference type="UniPathway" id="UPA00253">
    <property type="reaction ID" value="UER00326"/>
</dbReference>
<dbReference type="SUPFAM" id="SSF51905">
    <property type="entry name" value="FAD/NAD(P)-binding domain"/>
    <property type="match status" value="1"/>
</dbReference>
<dbReference type="InterPro" id="IPR003953">
    <property type="entry name" value="FAD-dep_OxRdtase_2_FAD-bd"/>
</dbReference>
<accession>A0A841Q5W3</accession>
<protein>
    <recommendedName>
        <fullName evidence="5 11">L-aspartate oxidase</fullName>
        <ecNumber evidence="4 11">1.4.3.16</ecNumber>
    </recommendedName>
</protein>
<dbReference type="Proteomes" id="UP000581688">
    <property type="component" value="Unassembled WGS sequence"/>
</dbReference>
<evidence type="ECO:0000256" key="2">
    <source>
        <dbReference type="ARBA" id="ARBA00004950"/>
    </source>
</evidence>
<evidence type="ECO:0000259" key="13">
    <source>
        <dbReference type="Pfam" id="PF00890"/>
    </source>
</evidence>
<evidence type="ECO:0000256" key="7">
    <source>
        <dbReference type="ARBA" id="ARBA00022642"/>
    </source>
</evidence>
<name>A0A841Q5W3_9BACI</name>
<dbReference type="GO" id="GO:0033765">
    <property type="term" value="F:steroid dehydrogenase activity, acting on the CH-CH group of donors"/>
    <property type="evidence" value="ECO:0007669"/>
    <property type="project" value="UniProtKB-ARBA"/>
</dbReference>
<dbReference type="Gene3D" id="3.90.700.10">
    <property type="entry name" value="Succinate dehydrogenase/fumarate reductase flavoprotein, catalytic domain"/>
    <property type="match status" value="1"/>
</dbReference>
<dbReference type="InterPro" id="IPR037099">
    <property type="entry name" value="Fum_R/Succ_DH_flav-like_C_sf"/>
</dbReference>
<reference evidence="15 16" key="1">
    <citation type="submission" date="2020-08" db="EMBL/GenBank/DDBJ databases">
        <title>Genomic Encyclopedia of Type Strains, Phase IV (KMG-IV): sequencing the most valuable type-strain genomes for metagenomic binning, comparative biology and taxonomic classification.</title>
        <authorList>
            <person name="Goeker M."/>
        </authorList>
    </citation>
    <scope>NUCLEOTIDE SEQUENCE [LARGE SCALE GENOMIC DNA]</scope>
    <source>
        <strain evidence="15 16">DSM 19612</strain>
    </source>
</reference>
<dbReference type="PANTHER" id="PTHR42716:SF2">
    <property type="entry name" value="L-ASPARTATE OXIDASE, CHLOROPLASTIC"/>
    <property type="match status" value="1"/>
</dbReference>
<comment type="function">
    <text evidence="12">Catalyzes the oxidation of L-aspartate to iminoaspartate.</text>
</comment>
<keyword evidence="9 12" id="KW-0560">Oxidoreductase</keyword>
<dbReference type="InterPro" id="IPR027477">
    <property type="entry name" value="Succ_DH/fumarate_Rdtase_cat_sf"/>
</dbReference>
<dbReference type="NCBIfam" id="TIGR00551">
    <property type="entry name" value="nadB"/>
    <property type="match status" value="1"/>
</dbReference>